<dbReference type="InterPro" id="IPR000572">
    <property type="entry name" value="OxRdtase_Mopterin-bd_dom"/>
</dbReference>
<sequence>MSGTETTDDRPGPDDDRQHDDDRARQLAAQTADAPTIPVSEFRTRSRRSFLTGAAAVVVGGGLWRWVQTQDTDDGIPQVLRDTLEANESIWTALPARSAPEYDIADASPIQINGRLGIRNEIDLDEWTVRVEAPDGTMLDELDISTFEALPQYDLVYEHKCIEGWSNITHWGGPRFADFHARYADEVGDVPYVGLATPDRQYYVGWDMPSILHPQTLLAMREHGEPLSQAHGAPLRLATPNKYGIKAIKRIGVIRYSYERPADYWAERSYDWYAGL</sequence>
<dbReference type="SUPFAM" id="SSF56524">
    <property type="entry name" value="Oxidoreductase molybdopterin-binding domain"/>
    <property type="match status" value="1"/>
</dbReference>
<dbReference type="NCBIfam" id="TIGR01409">
    <property type="entry name" value="TAT_signal_seq"/>
    <property type="match status" value="1"/>
</dbReference>
<dbReference type="Gene3D" id="3.90.420.10">
    <property type="entry name" value="Oxidoreductase, molybdopterin-binding domain"/>
    <property type="match status" value="1"/>
</dbReference>
<dbReference type="Proteomes" id="UP000294558">
    <property type="component" value="Unassembled WGS sequence"/>
</dbReference>
<dbReference type="InterPro" id="IPR019546">
    <property type="entry name" value="TAT_signal_bac_arc"/>
</dbReference>
<dbReference type="EMBL" id="SOAU01000001">
    <property type="protein sequence ID" value="TDT16820.1"/>
    <property type="molecule type" value="Genomic_DNA"/>
</dbReference>
<name>A0A4R7I0W9_9ACTN</name>
<evidence type="ECO:0000313" key="3">
    <source>
        <dbReference type="EMBL" id="TDT16820.1"/>
    </source>
</evidence>
<dbReference type="AlphaFoldDB" id="A0A4R7I0W9"/>
<evidence type="ECO:0000313" key="4">
    <source>
        <dbReference type="Proteomes" id="UP000294558"/>
    </source>
</evidence>
<dbReference type="RefSeq" id="WP_166657547.1">
    <property type="nucleotide sequence ID" value="NZ_SOAU01000001.1"/>
</dbReference>
<dbReference type="Pfam" id="PF00174">
    <property type="entry name" value="Oxidored_molyb"/>
    <property type="match status" value="1"/>
</dbReference>
<evidence type="ECO:0000256" key="1">
    <source>
        <dbReference type="SAM" id="MobiDB-lite"/>
    </source>
</evidence>
<feature type="compositionally biased region" description="Basic and acidic residues" evidence="1">
    <location>
        <begin position="7"/>
        <end position="25"/>
    </location>
</feature>
<accession>A0A4R7I0W9</accession>
<reference evidence="3 4" key="1">
    <citation type="submission" date="2019-03" db="EMBL/GenBank/DDBJ databases">
        <title>Sequencing the genomes of 1000 actinobacteria strains.</title>
        <authorList>
            <person name="Klenk H.-P."/>
        </authorList>
    </citation>
    <scope>NUCLEOTIDE SEQUENCE [LARGE SCALE GENOMIC DNA]</scope>
    <source>
        <strain evidence="3 4">DSM 18936</strain>
    </source>
</reference>
<gene>
    <name evidence="3" type="ORF">BDK89_2418</name>
</gene>
<organism evidence="3 4">
    <name type="scientific">Ilumatobacter fluminis</name>
    <dbReference type="NCBI Taxonomy" id="467091"/>
    <lineage>
        <taxon>Bacteria</taxon>
        <taxon>Bacillati</taxon>
        <taxon>Actinomycetota</taxon>
        <taxon>Acidimicrobiia</taxon>
        <taxon>Acidimicrobiales</taxon>
        <taxon>Ilumatobacteraceae</taxon>
        <taxon>Ilumatobacter</taxon>
    </lineage>
</organism>
<dbReference type="InterPro" id="IPR036374">
    <property type="entry name" value="OxRdtase_Mopterin-bd_sf"/>
</dbReference>
<proteinExistence type="predicted"/>
<feature type="region of interest" description="Disordered" evidence="1">
    <location>
        <begin position="1"/>
        <end position="34"/>
    </location>
</feature>
<comment type="caution">
    <text evidence="3">The sequence shown here is derived from an EMBL/GenBank/DDBJ whole genome shotgun (WGS) entry which is preliminary data.</text>
</comment>
<protein>
    <submittedName>
        <fullName evidence="3">Secreted protein</fullName>
    </submittedName>
</protein>
<keyword evidence="4" id="KW-1185">Reference proteome</keyword>
<dbReference type="PANTHER" id="PTHR43032">
    <property type="entry name" value="PROTEIN-METHIONINE-SULFOXIDE REDUCTASE"/>
    <property type="match status" value="1"/>
</dbReference>
<feature type="domain" description="Oxidoreductase molybdopterin-binding" evidence="2">
    <location>
        <begin position="121"/>
        <end position="265"/>
    </location>
</feature>
<dbReference type="PANTHER" id="PTHR43032:SF3">
    <property type="entry name" value="PROTEIN-METHIONINE-SULFOXIDE REDUCTASE CATALYTIC SUBUNIT MSRP"/>
    <property type="match status" value="1"/>
</dbReference>
<evidence type="ECO:0000259" key="2">
    <source>
        <dbReference type="Pfam" id="PF00174"/>
    </source>
</evidence>